<organism evidence="2 3">
    <name type="scientific">Mycolicibacterium mucogenicum</name>
    <name type="common">Mycobacterium mucogenicum</name>
    <dbReference type="NCBI Taxonomy" id="56689"/>
    <lineage>
        <taxon>Bacteria</taxon>
        <taxon>Bacillati</taxon>
        <taxon>Actinomycetota</taxon>
        <taxon>Actinomycetes</taxon>
        <taxon>Mycobacteriales</taxon>
        <taxon>Mycobacteriaceae</taxon>
        <taxon>Mycolicibacterium</taxon>
    </lineage>
</organism>
<proteinExistence type="predicted"/>
<evidence type="ECO:0000313" key="2">
    <source>
        <dbReference type="EMBL" id="TDK91948.1"/>
    </source>
</evidence>
<evidence type="ECO:0000256" key="1">
    <source>
        <dbReference type="SAM" id="Phobius"/>
    </source>
</evidence>
<reference evidence="2 3" key="1">
    <citation type="submission" date="2019-01" db="EMBL/GenBank/DDBJ databases">
        <title>High-quality-draft genome sequences of five non-tuberculosis mycobacteriaceae isolated from a nosocomial environment.</title>
        <authorList>
            <person name="Tiago I."/>
            <person name="Alarico S."/>
            <person name="Pereira S.G."/>
            <person name="Coelho C."/>
            <person name="Maranha A."/>
            <person name="Empadinhas N."/>
        </authorList>
    </citation>
    <scope>NUCLEOTIDE SEQUENCE [LARGE SCALE GENOMIC DNA]</scope>
    <source>
        <strain evidence="2 3">24AIII</strain>
    </source>
</reference>
<keyword evidence="1" id="KW-0812">Transmembrane</keyword>
<protein>
    <submittedName>
        <fullName evidence="2">DUF4282 domain-containing protein</fullName>
    </submittedName>
</protein>
<keyword evidence="1" id="KW-1133">Transmembrane helix</keyword>
<accession>A0A4R5WLT6</accession>
<dbReference type="EMBL" id="SDLO01000004">
    <property type="protein sequence ID" value="TDK91948.1"/>
    <property type="molecule type" value="Genomic_DNA"/>
</dbReference>
<dbReference type="RefSeq" id="WP_133426059.1">
    <property type="nucleotide sequence ID" value="NZ_SDLO01000004.1"/>
</dbReference>
<feature type="transmembrane region" description="Helical" evidence="1">
    <location>
        <begin position="74"/>
        <end position="98"/>
    </location>
</feature>
<dbReference type="Proteomes" id="UP000294929">
    <property type="component" value="Unassembled WGS sequence"/>
</dbReference>
<dbReference type="InterPro" id="IPR025557">
    <property type="entry name" value="DUF4282"/>
</dbReference>
<name>A0A4R5WLT6_MYCMU</name>
<keyword evidence="1" id="KW-0472">Membrane</keyword>
<sequence>MVDISRSAATDAELDTELESGGRRWPALTAFTDFGFRKSTAQHVVPLLYGLVIAGAVVLYPAGAVVAFELSAVLGVFWLLLAGPVTCVAIVLVARVVLESLSAFMAMGQQVDELNELVLEIAELMIGVSDKIEVIPTLPSFGRGGRSRRRAAIMDMRDRIVARRNAAAEGAD</sequence>
<dbReference type="AlphaFoldDB" id="A0A4R5WLT6"/>
<feature type="transmembrane region" description="Helical" evidence="1">
    <location>
        <begin position="47"/>
        <end position="68"/>
    </location>
</feature>
<dbReference type="Pfam" id="PF14110">
    <property type="entry name" value="DUF4282"/>
    <property type="match status" value="1"/>
</dbReference>
<comment type="caution">
    <text evidence="2">The sequence shown here is derived from an EMBL/GenBank/DDBJ whole genome shotgun (WGS) entry which is preliminary data.</text>
</comment>
<evidence type="ECO:0000313" key="3">
    <source>
        <dbReference type="Proteomes" id="UP000294929"/>
    </source>
</evidence>
<gene>
    <name evidence="2" type="ORF">EUA03_06910</name>
</gene>